<comment type="caution">
    <text evidence="1">The sequence shown here is derived from an EMBL/GenBank/DDBJ whole genome shotgun (WGS) entry which is preliminary data.</text>
</comment>
<dbReference type="AlphaFoldDB" id="A0A940XWM2"/>
<gene>
    <name evidence="1" type="ORF">J8N05_18995</name>
</gene>
<reference evidence="1 2" key="1">
    <citation type="submission" date="2021-04" db="EMBL/GenBank/DDBJ databases">
        <authorList>
            <person name="Tang X."/>
            <person name="Zhou X."/>
            <person name="Chen X."/>
            <person name="Cernava T."/>
            <person name="Zhang C."/>
        </authorList>
    </citation>
    <scope>NUCLEOTIDE SEQUENCE [LARGE SCALE GENOMIC DNA]</scope>
    <source>
        <strain evidence="1 2">BH-SS-21</strain>
    </source>
</reference>
<dbReference type="RefSeq" id="WP_210884315.1">
    <property type="nucleotide sequence ID" value="NZ_JAGPYQ010000001.1"/>
</dbReference>
<dbReference type="InterPro" id="IPR045948">
    <property type="entry name" value="DUF6368"/>
</dbReference>
<sequence length="82" mass="8347">MLRILEALLNLDGSSSPSWALMPTMRRSSTAVNVIAFCSSTVDHVVTALLTAAIMNLTGGAANAELAANQVATVGGCPASSR</sequence>
<dbReference type="Pfam" id="PF19895">
    <property type="entry name" value="DUF6368"/>
    <property type="match status" value="1"/>
</dbReference>
<accession>A0A940XWM2</accession>
<keyword evidence="2" id="KW-1185">Reference proteome</keyword>
<dbReference type="EMBL" id="JAGPYQ010000001">
    <property type="protein sequence ID" value="MBQ0850278.1"/>
    <property type="molecule type" value="Genomic_DNA"/>
</dbReference>
<evidence type="ECO:0000313" key="1">
    <source>
        <dbReference type="EMBL" id="MBQ0850278.1"/>
    </source>
</evidence>
<proteinExistence type="predicted"/>
<name>A0A940XWM2_9ACTN</name>
<evidence type="ECO:0000313" key="2">
    <source>
        <dbReference type="Proteomes" id="UP000677413"/>
    </source>
</evidence>
<dbReference type="Proteomes" id="UP000677413">
    <property type="component" value="Unassembled WGS sequence"/>
</dbReference>
<protein>
    <submittedName>
        <fullName evidence="1">Uncharacterized protein</fullName>
    </submittedName>
</protein>
<organism evidence="1 2">
    <name type="scientific">Streptomyces liliiviolaceus</name>
    <dbReference type="NCBI Taxonomy" id="2823109"/>
    <lineage>
        <taxon>Bacteria</taxon>
        <taxon>Bacillati</taxon>
        <taxon>Actinomycetota</taxon>
        <taxon>Actinomycetes</taxon>
        <taxon>Kitasatosporales</taxon>
        <taxon>Streptomycetaceae</taxon>
        <taxon>Streptomyces</taxon>
    </lineage>
</organism>